<dbReference type="GO" id="GO:0046854">
    <property type="term" value="P:phosphatidylinositol phosphate biosynthetic process"/>
    <property type="evidence" value="ECO:0007669"/>
    <property type="project" value="TreeGrafter"/>
</dbReference>
<keyword evidence="1" id="KW-0808">Transferase</keyword>
<proteinExistence type="predicted"/>
<dbReference type="InterPro" id="IPR002498">
    <property type="entry name" value="PInositol-4-P-4/5-kinase_core"/>
</dbReference>
<dbReference type="AlphaFoldDB" id="A0A8X6IY68"/>
<accession>A0A8X6IY68</accession>
<dbReference type="Gene3D" id="3.30.800.10">
    <property type="entry name" value="Phosphatidylinositol Phosphate Kinase II Beta"/>
    <property type="match status" value="1"/>
</dbReference>
<evidence type="ECO:0000259" key="2">
    <source>
        <dbReference type="PROSITE" id="PS51455"/>
    </source>
</evidence>
<comment type="caution">
    <text evidence="3">The sequence shown here is derived from an EMBL/GenBank/DDBJ whole genome shotgun (WGS) entry which is preliminary data.</text>
</comment>
<gene>
    <name evidence="3" type="primary">Pip5k1a</name>
    <name evidence="3" type="ORF">NPIL_240481</name>
</gene>
<dbReference type="Pfam" id="PF01504">
    <property type="entry name" value="PIP5K"/>
    <property type="match status" value="1"/>
</dbReference>
<dbReference type="GO" id="GO:0016308">
    <property type="term" value="F:1-phosphatidylinositol-4-phosphate 5-kinase activity"/>
    <property type="evidence" value="ECO:0007669"/>
    <property type="project" value="TreeGrafter"/>
</dbReference>
<dbReference type="SUPFAM" id="SSF56104">
    <property type="entry name" value="SAICAR synthase-like"/>
    <property type="match status" value="1"/>
</dbReference>
<evidence type="ECO:0000256" key="1">
    <source>
        <dbReference type="PROSITE-ProRule" id="PRU00781"/>
    </source>
</evidence>
<feature type="non-terminal residue" evidence="3">
    <location>
        <position position="1"/>
    </location>
</feature>
<dbReference type="PANTHER" id="PTHR23086:SF101">
    <property type="entry name" value="LP03320P-RELATED"/>
    <property type="match status" value="1"/>
</dbReference>
<sequence>GENENETLEAVGKVNNFNNPSSSSGSQNVAHTCFSEFKTVWSDALIPNVVSTRQFRQIIQFRKKSCPSTLILDLVQRGIEISLSRLAEAPIRQVLKEDFSMVDEIYFTSICPDTEQRNFSFYIQAPVVFQMFRELFGITKKDFCKSVCKEPLFQLQTSSKSGCSMYTTYDDRFILKICQKKEAEFLKVLFHDYFLNMTKRPKTLLPKFFGLYGYKEGETSVRFIIMNNLLPIFVHLHEKYDIKGSTYRQRKASILKSDRTVNIQGQLGPMIILKDLDFLERWSKGIYLKEKVYSLIMKSVERDCKVLEDYNMMDYSLLLGIHLPKYFDWEECDTRRRVINMTKATESMVFSKVRKIKNLIGPFEAYSSNGEIVHIYVGFIDILQSYTLSKKFEHFLKSFIYSPSTISVLRPDLYAERMKQFLKKSVFKCIPDLISIQKKEDELMQKCIEDFFL</sequence>
<dbReference type="Proteomes" id="UP000887013">
    <property type="component" value="Unassembled WGS sequence"/>
</dbReference>
<keyword evidence="1" id="KW-0547">Nucleotide-binding</keyword>
<reference evidence="3" key="1">
    <citation type="submission" date="2020-08" db="EMBL/GenBank/DDBJ databases">
        <title>Multicomponent nature underlies the extraordinary mechanical properties of spider dragline silk.</title>
        <authorList>
            <person name="Kono N."/>
            <person name="Nakamura H."/>
            <person name="Mori M."/>
            <person name="Yoshida Y."/>
            <person name="Ohtoshi R."/>
            <person name="Malay A.D."/>
            <person name="Moran D.A.P."/>
            <person name="Tomita M."/>
            <person name="Numata K."/>
            <person name="Arakawa K."/>
        </authorList>
    </citation>
    <scope>NUCLEOTIDE SEQUENCE</scope>
</reference>
<dbReference type="Gene3D" id="3.30.810.10">
    <property type="entry name" value="2-Layer Sandwich"/>
    <property type="match status" value="1"/>
</dbReference>
<evidence type="ECO:0000313" key="4">
    <source>
        <dbReference type="Proteomes" id="UP000887013"/>
    </source>
</evidence>
<evidence type="ECO:0000313" key="3">
    <source>
        <dbReference type="EMBL" id="GFS65972.1"/>
    </source>
</evidence>
<dbReference type="InterPro" id="IPR023610">
    <property type="entry name" value="PInositol-4/5-P-5/4-kinase"/>
</dbReference>
<dbReference type="InterPro" id="IPR027484">
    <property type="entry name" value="PInositol-4-P-5-kinase_N"/>
</dbReference>
<protein>
    <submittedName>
        <fullName evidence="3">Phosphatidylinositol 4-phosphate 5-kinase type-1 alpha</fullName>
    </submittedName>
</protein>
<keyword evidence="4" id="KW-1185">Reference proteome</keyword>
<dbReference type="GO" id="GO:0005886">
    <property type="term" value="C:plasma membrane"/>
    <property type="evidence" value="ECO:0007669"/>
    <property type="project" value="TreeGrafter"/>
</dbReference>
<organism evidence="3 4">
    <name type="scientific">Nephila pilipes</name>
    <name type="common">Giant wood spider</name>
    <name type="synonym">Nephila maculata</name>
    <dbReference type="NCBI Taxonomy" id="299642"/>
    <lineage>
        <taxon>Eukaryota</taxon>
        <taxon>Metazoa</taxon>
        <taxon>Ecdysozoa</taxon>
        <taxon>Arthropoda</taxon>
        <taxon>Chelicerata</taxon>
        <taxon>Arachnida</taxon>
        <taxon>Araneae</taxon>
        <taxon>Araneomorphae</taxon>
        <taxon>Entelegynae</taxon>
        <taxon>Araneoidea</taxon>
        <taxon>Nephilidae</taxon>
        <taxon>Nephila</taxon>
    </lineage>
</organism>
<keyword evidence="1" id="KW-0067">ATP-binding</keyword>
<dbReference type="EMBL" id="BMAW01094537">
    <property type="protein sequence ID" value="GFS65972.1"/>
    <property type="molecule type" value="Genomic_DNA"/>
</dbReference>
<dbReference type="SMART" id="SM00330">
    <property type="entry name" value="PIPKc"/>
    <property type="match status" value="1"/>
</dbReference>
<keyword evidence="1" id="KW-0418">Kinase</keyword>
<name>A0A8X6IY68_NEPPI</name>
<dbReference type="GO" id="GO:0005524">
    <property type="term" value="F:ATP binding"/>
    <property type="evidence" value="ECO:0007669"/>
    <property type="project" value="UniProtKB-UniRule"/>
</dbReference>
<feature type="domain" description="PIPK" evidence="2">
    <location>
        <begin position="58"/>
        <end position="426"/>
    </location>
</feature>
<dbReference type="PROSITE" id="PS51455">
    <property type="entry name" value="PIPK"/>
    <property type="match status" value="1"/>
</dbReference>
<dbReference type="OrthoDB" id="70770at2759"/>
<dbReference type="InterPro" id="IPR027483">
    <property type="entry name" value="PInositol-4-P-4/5-kinase_C_sf"/>
</dbReference>
<dbReference type="PANTHER" id="PTHR23086">
    <property type="entry name" value="PHOSPHATIDYLINOSITOL-4-PHOSPHATE 5-KINASE"/>
    <property type="match status" value="1"/>
</dbReference>